<reference evidence="2 3" key="1">
    <citation type="journal article" date="2010" name="Nature">
        <title>Perigord black truffle genome uncovers evolutionary origins and mechanisms of symbiosis.</title>
        <authorList>
            <person name="Martin F."/>
            <person name="Kohler A."/>
            <person name="Murat C."/>
            <person name="Balestrini R."/>
            <person name="Coutinho P.M."/>
            <person name="Jaillon O."/>
            <person name="Montanini B."/>
            <person name="Morin E."/>
            <person name="Noel B."/>
            <person name="Percudani R."/>
            <person name="Porcel B."/>
            <person name="Rubini A."/>
            <person name="Amicucci A."/>
            <person name="Amselem J."/>
            <person name="Anthouard V."/>
            <person name="Arcioni S."/>
            <person name="Artiguenave F."/>
            <person name="Aury J.M."/>
            <person name="Ballario P."/>
            <person name="Bolchi A."/>
            <person name="Brenna A."/>
            <person name="Brun A."/>
            <person name="Buee M."/>
            <person name="Cantarel B."/>
            <person name="Chevalier G."/>
            <person name="Couloux A."/>
            <person name="Da Silva C."/>
            <person name="Denoeud F."/>
            <person name="Duplessis S."/>
            <person name="Ghignone S."/>
            <person name="Hilselberger B."/>
            <person name="Iotti M."/>
            <person name="Marcais B."/>
            <person name="Mello A."/>
            <person name="Miranda M."/>
            <person name="Pacioni G."/>
            <person name="Quesneville H."/>
            <person name="Riccioni C."/>
            <person name="Ruotolo R."/>
            <person name="Splivallo R."/>
            <person name="Stocchi V."/>
            <person name="Tisserant E."/>
            <person name="Viscomi A.R."/>
            <person name="Zambonelli A."/>
            <person name="Zampieri E."/>
            <person name="Henrissat B."/>
            <person name="Lebrun M.H."/>
            <person name="Paolocci F."/>
            <person name="Bonfante P."/>
            <person name="Ottonello S."/>
            <person name="Wincker P."/>
        </authorList>
    </citation>
    <scope>NUCLEOTIDE SEQUENCE [LARGE SCALE GENOMIC DNA]</scope>
    <source>
        <strain evidence="2 3">Mel28</strain>
    </source>
</reference>
<protein>
    <submittedName>
        <fullName evidence="2">(Perigord truffle) hypothetical protein</fullName>
    </submittedName>
</protein>
<accession>D5GGZ7</accession>
<gene>
    <name evidence="2" type="ORF">GSTUM_00007633001</name>
</gene>
<evidence type="ECO:0000313" key="3">
    <source>
        <dbReference type="Proteomes" id="UP000006911"/>
    </source>
</evidence>
<evidence type="ECO:0000256" key="1">
    <source>
        <dbReference type="SAM" id="MobiDB-lite"/>
    </source>
</evidence>
<dbReference type="Proteomes" id="UP000006911">
    <property type="component" value="Unassembled WGS sequence"/>
</dbReference>
<feature type="region of interest" description="Disordered" evidence="1">
    <location>
        <begin position="360"/>
        <end position="392"/>
    </location>
</feature>
<dbReference type="KEGG" id="tml:GSTUM_00007633001"/>
<keyword evidence="3" id="KW-1185">Reference proteome</keyword>
<dbReference type="STRING" id="656061.D5GGZ7"/>
<evidence type="ECO:0000313" key="2">
    <source>
        <dbReference type="EMBL" id="CAZ83790.1"/>
    </source>
</evidence>
<dbReference type="InParanoid" id="D5GGZ7"/>
<dbReference type="HOGENOM" id="CLU_704360_0_0_1"/>
<proteinExistence type="predicted"/>
<dbReference type="RefSeq" id="XP_002839599.1">
    <property type="nucleotide sequence ID" value="XM_002839553.1"/>
</dbReference>
<feature type="compositionally biased region" description="Basic residues" evidence="1">
    <location>
        <begin position="383"/>
        <end position="392"/>
    </location>
</feature>
<organism evidence="2 3">
    <name type="scientific">Tuber melanosporum (strain Mel28)</name>
    <name type="common">Perigord black truffle</name>
    <dbReference type="NCBI Taxonomy" id="656061"/>
    <lineage>
        <taxon>Eukaryota</taxon>
        <taxon>Fungi</taxon>
        <taxon>Dikarya</taxon>
        <taxon>Ascomycota</taxon>
        <taxon>Pezizomycotina</taxon>
        <taxon>Pezizomycetes</taxon>
        <taxon>Pezizales</taxon>
        <taxon>Tuberaceae</taxon>
        <taxon>Tuber</taxon>
    </lineage>
</organism>
<name>D5GGZ7_TUBMM</name>
<dbReference type="GeneID" id="9185044"/>
<dbReference type="EMBL" id="FN430297">
    <property type="protein sequence ID" value="CAZ83790.1"/>
    <property type="molecule type" value="Genomic_DNA"/>
</dbReference>
<dbReference type="AlphaFoldDB" id="D5GGZ7"/>
<sequence>MLETKIFKPYDKKLDTEEWPQLQLVDAVVYRHVADGPDELCDLLDTHFMGPLRITGTITKIPAKFNKMVKAAKTDLPVIGEEQASSRTAAALAKGVHGATVTVTDALTYALESYKNPKVNSTIWALGCAAWYSITPAPEYTKYFDRSLEKAHVWDIVLEFGNSGNFKQVTVEQLFARYFQKHPGCKGIDGAENVFANYRKFLNFCLWKWLTAKFTGIVKEVEGSIQAAKTARKSSTDKRAFSPGTQHGVDTLESLALEQKLKPHQLTFEWLISSIEKKSGANAEVVRSLLQGQANALSTLMTLSRQVNWVQSSLYSDLLLMSGEVPSGGNCDGSGGGEAATTANLNPTKSRLVDAFDGVNDIEQDNDPLSSPELPHHQQPKSAKGKSVLRRL</sequence>